<keyword evidence="2" id="KW-1185">Reference proteome</keyword>
<reference evidence="1 2" key="1">
    <citation type="submission" date="2015-04" db="EMBL/GenBank/DDBJ databases">
        <authorList>
            <person name="Syromyatnikov M.Y."/>
            <person name="Popov V.N."/>
        </authorList>
    </citation>
    <scope>NUCLEOTIDE SEQUENCE [LARGE SCALE GENOMIC DNA]</scope>
</reference>
<evidence type="ECO:0000313" key="2">
    <source>
        <dbReference type="Proteomes" id="UP000183832"/>
    </source>
</evidence>
<gene>
    <name evidence="1" type="ORF">CLUMA_CG001820</name>
</gene>
<proteinExistence type="predicted"/>
<name>A0A1J1HKI0_9DIPT</name>
<accession>A0A1J1HKI0</accession>
<dbReference type="AlphaFoldDB" id="A0A1J1HKI0"/>
<sequence>MNEKSKEVKVSQNYYVRKIIEPLNQRDTLIEILQQANIAWVLKSARLVLSLHLEINTNWNACFYL</sequence>
<dbReference type="EMBL" id="CVRI01000006">
    <property type="protein sequence ID" value="CRK88034.1"/>
    <property type="molecule type" value="Genomic_DNA"/>
</dbReference>
<organism evidence="1 2">
    <name type="scientific">Clunio marinus</name>
    <dbReference type="NCBI Taxonomy" id="568069"/>
    <lineage>
        <taxon>Eukaryota</taxon>
        <taxon>Metazoa</taxon>
        <taxon>Ecdysozoa</taxon>
        <taxon>Arthropoda</taxon>
        <taxon>Hexapoda</taxon>
        <taxon>Insecta</taxon>
        <taxon>Pterygota</taxon>
        <taxon>Neoptera</taxon>
        <taxon>Endopterygota</taxon>
        <taxon>Diptera</taxon>
        <taxon>Nematocera</taxon>
        <taxon>Chironomoidea</taxon>
        <taxon>Chironomidae</taxon>
        <taxon>Clunio</taxon>
    </lineage>
</organism>
<dbReference type="Proteomes" id="UP000183832">
    <property type="component" value="Unassembled WGS sequence"/>
</dbReference>
<evidence type="ECO:0000313" key="1">
    <source>
        <dbReference type="EMBL" id="CRK88034.1"/>
    </source>
</evidence>
<protein>
    <submittedName>
        <fullName evidence="1">CLUMA_CG001820, isoform A</fullName>
    </submittedName>
</protein>